<dbReference type="Pfam" id="PF02515">
    <property type="entry name" value="CoA_transf_3"/>
    <property type="match status" value="1"/>
</dbReference>
<organism evidence="2 3">
    <name type="scientific">Advenella mimigardefordensis (strain DSM 17166 / LMG 22922 / DPN7)</name>
    <dbReference type="NCBI Taxonomy" id="1247726"/>
    <lineage>
        <taxon>Bacteria</taxon>
        <taxon>Pseudomonadati</taxon>
        <taxon>Pseudomonadota</taxon>
        <taxon>Betaproteobacteria</taxon>
        <taxon>Burkholderiales</taxon>
        <taxon>Alcaligenaceae</taxon>
    </lineage>
</organism>
<dbReference type="PATRIC" id="fig|1247726.3.peg.2304"/>
<dbReference type="HOGENOM" id="CLU_033975_0_0_4"/>
<dbReference type="Proteomes" id="UP000019095">
    <property type="component" value="Chromosome"/>
</dbReference>
<dbReference type="Gene3D" id="3.40.50.10540">
    <property type="entry name" value="Crotonobetainyl-coa:carnitine coa-transferase, domain 1"/>
    <property type="match status" value="1"/>
</dbReference>
<accession>W0PBD2</accession>
<sequence>MATTKSTNSLPLCDIKVIELAHLISGPLCGQMLADEGAEVIKVEPPGGELTRHRDPLRHIGSEKIAAYYASLNRDKKSIVLDLKNQGGSSVVRQLLESADVLLTNMRPAALKRLELDPQTLHAQYPRLIVACITGFGMENAGEHADRAGLAMVAEAMSGATGITRDHEGNPVWCGFPLGDVMASVATHSAILLALRDRERHGMGRIIDLGLVECMLPIVSVAMARSQWQDEAVSDFAGSNYHGVPCGTFPASDGYVTIGVNRDDFWRQLCIAMDRPELGTDPRYATYVQRARRQREVHDITAAFTRNHTRAEITERLIAADVPVGNIQNMDEVIEDAYLTGRGMLQQVDDGFGGLFTLPANPAWPARPAHQPRIPRLNEHREQVLDSLGVTRDQIETLLHTGAFGPTAAEPV</sequence>
<dbReference type="RefSeq" id="WP_084458977.1">
    <property type="nucleotide sequence ID" value="NZ_CP003915.1"/>
</dbReference>
<evidence type="ECO:0000256" key="1">
    <source>
        <dbReference type="ARBA" id="ARBA00022679"/>
    </source>
</evidence>
<dbReference type="InterPro" id="IPR003673">
    <property type="entry name" value="CoA-Trfase_fam_III"/>
</dbReference>
<dbReference type="InterPro" id="IPR050483">
    <property type="entry name" value="CoA-transferase_III_domain"/>
</dbReference>
<keyword evidence="1 2" id="KW-0808">Transferase</keyword>
<dbReference type="SUPFAM" id="SSF89796">
    <property type="entry name" value="CoA-transferase family III (CaiB/BaiF)"/>
    <property type="match status" value="1"/>
</dbReference>
<evidence type="ECO:0000313" key="2">
    <source>
        <dbReference type="EMBL" id="AHG64174.1"/>
    </source>
</evidence>
<dbReference type="STRING" id="1247726.MIM_c20950"/>
<dbReference type="InterPro" id="IPR023606">
    <property type="entry name" value="CoA-Trfase_III_dom_1_sf"/>
</dbReference>
<dbReference type="PANTHER" id="PTHR48207">
    <property type="entry name" value="SUCCINATE--HYDROXYMETHYLGLUTARATE COA-TRANSFERASE"/>
    <property type="match status" value="1"/>
</dbReference>
<dbReference type="KEGG" id="amim:MIM_c20950"/>
<dbReference type="AlphaFoldDB" id="W0PBD2"/>
<dbReference type="Gene3D" id="3.30.1540.10">
    <property type="entry name" value="formyl-coa transferase, domain 3"/>
    <property type="match status" value="1"/>
</dbReference>
<dbReference type="eggNOG" id="COG1804">
    <property type="taxonomic scope" value="Bacteria"/>
</dbReference>
<reference evidence="2 3" key="1">
    <citation type="journal article" date="2014" name="Microbiology">
        <title>Unravelling the complete genome sequence of Advenella mimigardefordensis strain DPN7T and novel insights in the catabolism of the xenobiotic polythioester precursor 3,3'-dithiodipropionate.</title>
        <authorList>
            <person name="Wubbeler J.H."/>
            <person name="Hiessl S."/>
            <person name="Schuldes J."/>
            <person name="Thurmer A."/>
            <person name="Daniel R."/>
            <person name="Steinbuchel A."/>
        </authorList>
    </citation>
    <scope>NUCLEOTIDE SEQUENCE [LARGE SCALE GENOMIC DNA]</scope>
    <source>
        <strain evidence="3">DSM 17166 / LMG 22922 / DPN7</strain>
    </source>
</reference>
<dbReference type="EMBL" id="CP003915">
    <property type="protein sequence ID" value="AHG64174.1"/>
    <property type="molecule type" value="Genomic_DNA"/>
</dbReference>
<dbReference type="GO" id="GO:0008410">
    <property type="term" value="F:CoA-transferase activity"/>
    <property type="evidence" value="ECO:0007669"/>
    <property type="project" value="TreeGrafter"/>
</dbReference>
<dbReference type="InterPro" id="IPR044855">
    <property type="entry name" value="CoA-Trfase_III_dom3_sf"/>
</dbReference>
<proteinExistence type="predicted"/>
<dbReference type="OrthoDB" id="9058532at2"/>
<gene>
    <name evidence="2" type="ORF">MIM_c20950</name>
</gene>
<keyword evidence="3" id="KW-1185">Reference proteome</keyword>
<protein>
    <submittedName>
        <fullName evidence="2">Putative acyl-CoA transferase family 3</fullName>
    </submittedName>
</protein>
<name>W0PBD2_ADVMD</name>
<dbReference type="PANTHER" id="PTHR48207:SF3">
    <property type="entry name" value="SUCCINATE--HYDROXYMETHYLGLUTARATE COA-TRANSFERASE"/>
    <property type="match status" value="1"/>
</dbReference>
<evidence type="ECO:0000313" key="3">
    <source>
        <dbReference type="Proteomes" id="UP000019095"/>
    </source>
</evidence>